<evidence type="ECO:0000256" key="4">
    <source>
        <dbReference type="SAM" id="MobiDB-lite"/>
    </source>
</evidence>
<dbReference type="GO" id="GO:0009982">
    <property type="term" value="F:pseudouridine synthase activity"/>
    <property type="evidence" value="ECO:0007669"/>
    <property type="project" value="InterPro"/>
</dbReference>
<reference evidence="6 7" key="1">
    <citation type="submission" date="2023-08" db="EMBL/GenBank/DDBJ databases">
        <title>Black Yeasts Isolated from many extreme environments.</title>
        <authorList>
            <person name="Coleine C."/>
            <person name="Stajich J.E."/>
            <person name="Selbmann L."/>
        </authorList>
    </citation>
    <scope>NUCLEOTIDE SEQUENCE [LARGE SCALE GENOMIC DNA]</scope>
    <source>
        <strain evidence="6 7">CCFEE 5792</strain>
    </source>
</reference>
<dbReference type="PROSITE" id="PS01268">
    <property type="entry name" value="UPF0024"/>
    <property type="match status" value="1"/>
</dbReference>
<dbReference type="InterPro" id="IPR042214">
    <property type="entry name" value="TruD_catalytic"/>
</dbReference>
<dbReference type="RefSeq" id="XP_064705803.1">
    <property type="nucleotide sequence ID" value="XM_064846823.1"/>
</dbReference>
<feature type="compositionally biased region" description="Polar residues" evidence="4">
    <location>
        <begin position="85"/>
        <end position="100"/>
    </location>
</feature>
<protein>
    <recommendedName>
        <fullName evidence="5">TRUD domain-containing protein</fullName>
    </recommendedName>
</protein>
<dbReference type="Pfam" id="PF01142">
    <property type="entry name" value="TruD"/>
    <property type="match status" value="1"/>
</dbReference>
<evidence type="ECO:0000313" key="6">
    <source>
        <dbReference type="EMBL" id="KAK5051576.1"/>
    </source>
</evidence>
<dbReference type="SUPFAM" id="SSF55120">
    <property type="entry name" value="Pseudouridine synthase"/>
    <property type="match status" value="1"/>
</dbReference>
<keyword evidence="2" id="KW-0819">tRNA processing</keyword>
<accession>A0AAV9N8E9</accession>
<gene>
    <name evidence="6" type="ORF">LTR84_003228</name>
</gene>
<feature type="region of interest" description="Disordered" evidence="4">
    <location>
        <begin position="1"/>
        <end position="38"/>
    </location>
</feature>
<dbReference type="Proteomes" id="UP001358417">
    <property type="component" value="Unassembled WGS sequence"/>
</dbReference>
<feature type="compositionally biased region" description="Basic and acidic residues" evidence="4">
    <location>
        <begin position="102"/>
        <end position="117"/>
    </location>
</feature>
<dbReference type="GO" id="GO:0005634">
    <property type="term" value="C:nucleus"/>
    <property type="evidence" value="ECO:0007669"/>
    <property type="project" value="TreeGrafter"/>
</dbReference>
<dbReference type="InterPro" id="IPR001656">
    <property type="entry name" value="PsdUridine_synth_TruD"/>
</dbReference>
<dbReference type="GeneID" id="89971422"/>
<dbReference type="PANTHER" id="PTHR13326:SF21">
    <property type="entry name" value="PSEUDOURIDYLATE SYNTHASE PUS7L"/>
    <property type="match status" value="1"/>
</dbReference>
<evidence type="ECO:0000313" key="7">
    <source>
        <dbReference type="Proteomes" id="UP001358417"/>
    </source>
</evidence>
<feature type="compositionally biased region" description="Low complexity" evidence="4">
    <location>
        <begin position="685"/>
        <end position="696"/>
    </location>
</feature>
<feature type="region of interest" description="Disordered" evidence="4">
    <location>
        <begin position="678"/>
        <end position="719"/>
    </location>
</feature>
<keyword evidence="7" id="KW-1185">Reference proteome</keyword>
<dbReference type="GO" id="GO:0003723">
    <property type="term" value="F:RNA binding"/>
    <property type="evidence" value="ECO:0007669"/>
    <property type="project" value="InterPro"/>
</dbReference>
<dbReference type="Gene3D" id="3.30.2350.20">
    <property type="entry name" value="TruD, catalytic domain"/>
    <property type="match status" value="2"/>
</dbReference>
<dbReference type="InterPro" id="IPR011760">
    <property type="entry name" value="PsdUridine_synth_TruD_insert"/>
</dbReference>
<sequence length="762" mass="84506">MDTSNEDSRPHKRVKIEEDNTVSQHNSKPPTTSDDNMKEIEVGINTWMDSSRPVFHGILKKRYTDFLVNEVLLDGTVAHLHSLSAKPSSDSKIAASTTISRAPDRDDGHKGSGKDQSAENTVNSGIGGLVRQDEGHVKSGGAQISEEDQAKLVEHFSEETVQELISLYQSILESPEKKSREHPIVRTSFTSDRSVRPLIHGDIRRIFQSKIDSATDNDGVLVLTAASRGPRGRGGDQQPKGRGLSWKERGGDHVHFNLYKENKDTMEVVSFLARSLKVAPKAFNFAGTKDRRGVTVQRVSAYRVEVNRLAGMNRSLRYAAIGDFTYEKHGLELGELNGNEFVITLRECRLGADWDQLPEDQKLETAKEYLSQSLDQLRNQGFLNHYGLQRFGSFMSRTDTVGLKILQGDFKGAVDAILQFSDVALEAAKSGDTSTLVGQDDRARAEGINHFNTTGNLNEALDKLPRKFSAESSLIRYLGRQRTDYLGALLSIPRNLRLMYVHAYQSLIFNLAIGERWKLFGNRVVEGDLILMHEHKDKEAQAQADQDVDADGEVIIQPGEEDRANDPDTMFDRARALTASEAESGAYSIFDIVLPLPGFDVEYPANALGQWYKTFMASEEGGGLDPHNMRRKQKDFSLSGSYRKVMARIGETYSVEVHSYADDDKQFVKTDMDLIKESKAQNGGTSARASRDATTTAKDENATENGKTNGAGEEEAEAEDKPYKIAAVLRFQLGSSQYATMALRDLSRGGVQAYKADFTGGR</sequence>
<evidence type="ECO:0000256" key="1">
    <source>
        <dbReference type="ARBA" id="ARBA00007953"/>
    </source>
</evidence>
<feature type="domain" description="TRUD" evidence="5">
    <location>
        <begin position="381"/>
        <end position="648"/>
    </location>
</feature>
<dbReference type="GO" id="GO:0008033">
    <property type="term" value="P:tRNA processing"/>
    <property type="evidence" value="ECO:0007669"/>
    <property type="project" value="UniProtKB-KW"/>
</dbReference>
<dbReference type="PROSITE" id="PS50984">
    <property type="entry name" value="TRUD"/>
    <property type="match status" value="1"/>
</dbReference>
<dbReference type="EMBL" id="JAVRRD010000015">
    <property type="protein sequence ID" value="KAK5051576.1"/>
    <property type="molecule type" value="Genomic_DNA"/>
</dbReference>
<dbReference type="PANTHER" id="PTHR13326">
    <property type="entry name" value="TRNA PSEUDOURIDINE SYNTHASE D"/>
    <property type="match status" value="1"/>
</dbReference>
<name>A0AAV9N8E9_9EURO</name>
<feature type="compositionally biased region" description="Polar residues" evidence="4">
    <location>
        <begin position="21"/>
        <end position="34"/>
    </location>
</feature>
<keyword evidence="3" id="KW-0413">Isomerase</keyword>
<feature type="region of interest" description="Disordered" evidence="4">
    <location>
        <begin position="84"/>
        <end position="142"/>
    </location>
</feature>
<evidence type="ECO:0000256" key="3">
    <source>
        <dbReference type="ARBA" id="ARBA00023235"/>
    </source>
</evidence>
<dbReference type="AlphaFoldDB" id="A0AAV9N8E9"/>
<dbReference type="NCBIfam" id="TIGR00094">
    <property type="entry name" value="tRNA_TruD_broad"/>
    <property type="match status" value="1"/>
</dbReference>
<dbReference type="PIRSF" id="PIRSF037016">
    <property type="entry name" value="Pseudouridin_synth_euk_prd"/>
    <property type="match status" value="1"/>
</dbReference>
<dbReference type="CDD" id="cd02576">
    <property type="entry name" value="PseudoU_synth_ScPUS7"/>
    <property type="match status" value="1"/>
</dbReference>
<organism evidence="6 7">
    <name type="scientific">Exophiala bonariae</name>
    <dbReference type="NCBI Taxonomy" id="1690606"/>
    <lineage>
        <taxon>Eukaryota</taxon>
        <taxon>Fungi</taxon>
        <taxon>Dikarya</taxon>
        <taxon>Ascomycota</taxon>
        <taxon>Pezizomycotina</taxon>
        <taxon>Eurotiomycetes</taxon>
        <taxon>Chaetothyriomycetidae</taxon>
        <taxon>Chaetothyriales</taxon>
        <taxon>Herpotrichiellaceae</taxon>
        <taxon>Exophiala</taxon>
    </lineage>
</organism>
<evidence type="ECO:0000259" key="5">
    <source>
        <dbReference type="PROSITE" id="PS50984"/>
    </source>
</evidence>
<dbReference type="InterPro" id="IPR020119">
    <property type="entry name" value="PsdUridine_synth_TruD_CS"/>
</dbReference>
<evidence type="ECO:0000256" key="2">
    <source>
        <dbReference type="ARBA" id="ARBA00022694"/>
    </source>
</evidence>
<comment type="similarity">
    <text evidence="1">Belongs to the pseudouridine synthase TruD family.</text>
</comment>
<dbReference type="InterPro" id="IPR020103">
    <property type="entry name" value="PsdUridine_synth_cat_dom_sf"/>
</dbReference>
<feature type="region of interest" description="Disordered" evidence="4">
    <location>
        <begin position="225"/>
        <end position="246"/>
    </location>
</feature>
<dbReference type="GO" id="GO:0001522">
    <property type="term" value="P:pseudouridine synthesis"/>
    <property type="evidence" value="ECO:0007669"/>
    <property type="project" value="InterPro"/>
</dbReference>
<proteinExistence type="inferred from homology"/>
<comment type="caution">
    <text evidence="6">The sequence shown here is derived from an EMBL/GenBank/DDBJ whole genome shotgun (WGS) entry which is preliminary data.</text>
</comment>